<name>X7F1T5_9RHOB</name>
<dbReference type="AlphaFoldDB" id="X7F1T5"/>
<dbReference type="OrthoDB" id="582170at2"/>
<gene>
    <name evidence="1" type="ORF">RISW2_20515</name>
</gene>
<reference evidence="1 2" key="1">
    <citation type="submission" date="2014-01" db="EMBL/GenBank/DDBJ databases">
        <title>Roseivivax isoporae LMG 25204 Genome Sequencing.</title>
        <authorList>
            <person name="Lai Q."/>
            <person name="Li G."/>
            <person name="Shao Z."/>
        </authorList>
    </citation>
    <scope>NUCLEOTIDE SEQUENCE [LARGE SCALE GENOMIC DNA]</scope>
    <source>
        <strain evidence="1 2">LMG 25204</strain>
    </source>
</reference>
<dbReference type="STRING" id="1449351.RISW2_20515"/>
<accession>X7F1T5</accession>
<sequence length="84" mass="9467">MSENIELIDNVDVVTILLLLRFRARAYAENAKAADDLVEAVLKEAIANPPECSTQSELQEWLLERLVAQGTLKNAVRKWIMTRG</sequence>
<comment type="caution">
    <text evidence="1">The sequence shown here is derived from an EMBL/GenBank/DDBJ whole genome shotgun (WGS) entry which is preliminary data.</text>
</comment>
<proteinExistence type="predicted"/>
<keyword evidence="2" id="KW-1185">Reference proteome</keyword>
<dbReference type="RefSeq" id="WP_043774986.1">
    <property type="nucleotide sequence ID" value="NZ_JAME01000061.1"/>
</dbReference>
<evidence type="ECO:0008006" key="3">
    <source>
        <dbReference type="Google" id="ProtNLM"/>
    </source>
</evidence>
<evidence type="ECO:0000313" key="2">
    <source>
        <dbReference type="Proteomes" id="UP000023430"/>
    </source>
</evidence>
<organism evidence="1 2">
    <name type="scientific">Roseivivax isoporae LMG 25204</name>
    <dbReference type="NCBI Taxonomy" id="1449351"/>
    <lineage>
        <taxon>Bacteria</taxon>
        <taxon>Pseudomonadati</taxon>
        <taxon>Pseudomonadota</taxon>
        <taxon>Alphaproteobacteria</taxon>
        <taxon>Rhodobacterales</taxon>
        <taxon>Roseobacteraceae</taxon>
        <taxon>Roseivivax</taxon>
    </lineage>
</organism>
<evidence type="ECO:0000313" key="1">
    <source>
        <dbReference type="EMBL" id="ETX26718.1"/>
    </source>
</evidence>
<dbReference type="EMBL" id="JAME01000061">
    <property type="protein sequence ID" value="ETX26718.1"/>
    <property type="molecule type" value="Genomic_DNA"/>
</dbReference>
<protein>
    <recommendedName>
        <fullName evidence="3">RNA polymerase sigma-70 region 2 domain-containing protein</fullName>
    </recommendedName>
</protein>
<dbReference type="Proteomes" id="UP000023430">
    <property type="component" value="Unassembled WGS sequence"/>
</dbReference>